<evidence type="ECO:0000313" key="2">
    <source>
        <dbReference type="Proteomes" id="UP000219564"/>
    </source>
</evidence>
<dbReference type="SUPFAM" id="SSF51126">
    <property type="entry name" value="Pectin lyase-like"/>
    <property type="match status" value="2"/>
</dbReference>
<dbReference type="EMBL" id="OBKZ01000050">
    <property type="protein sequence ID" value="SOB54743.1"/>
    <property type="molecule type" value="Genomic_DNA"/>
</dbReference>
<organism evidence="1 2">
    <name type="scientific">Pseudomonas lundensis</name>
    <dbReference type="NCBI Taxonomy" id="86185"/>
    <lineage>
        <taxon>Bacteria</taxon>
        <taxon>Pseudomonadati</taxon>
        <taxon>Pseudomonadota</taxon>
        <taxon>Gammaproteobacteria</taxon>
        <taxon>Pseudomonadales</taxon>
        <taxon>Pseudomonadaceae</taxon>
        <taxon>Pseudomonas</taxon>
    </lineage>
</organism>
<dbReference type="AlphaFoldDB" id="A0AAX2HDK2"/>
<sequence length="803" mass="85117">MTVSTINSVAEFVTNGVTKSFPFFFKFLESKDLVVTYISPEGTSSDLVMGTHYTVAGAGNENGGSVLTVSALAGPGQLIVSRDMEAYQQTSLRNQGKFLAETHEDVFDRLTMLIQQGFSIFRRALTRPFGREFFFAESRRIASVADPVELQDAATKISVERYVGEVIASGQGPINNAANIVFVGADGIPGTVQDLSSSVGANMLGYLNGSIGSALGRRASIEEGPYSIFDDGRDETAGLQQNIDAHVARGVKYIWLERMYNVKMMMLKTEGVQLVAGNNNAGFRQLESHNTAHSPTIWLPRSGCELQGVKFRYAVWDETNMASLRSSRPGGGFSLNSCHIAVGYSEIYTARNTGVPNQLFGQTLGVVYGSTFDDIDILGAAVHGINLQNSVGATVRNLKSAQVKGTTIYGFIAPGTTVEGGNISSTCDDAVYIGGSDGHLDGVWTPIKQTDMRNIRMSGLTADKIGAKVYSASGYNTVVIRDCLAGSSRAALVHVGSEQSQGIRASSNVLIENVRGSEVFGGFGSGADGFGYSTDLVTAGAAFGFAFDLSGCDGFKVVNNRAVKSPKVAALTQLRGGFGFTEGYKNGKIYDNELVNFPKNNIGLEVANTSPTSAIKLRDNDFSDTTQGSNVVLLNIGNGALAIQTKRNTFSSIAGPGAGKAGMYLSAGSHVVSANDEFNMPYNLAKYDTSAGPALFSTVEPADIILREGRPGSIGGNVRWGDSAPAYGIWSEGDVVHNRAPTAAKNISHWICRAGGSSAQWSAVGAGFGTDAQRPILTGNDLGYIYKNTSSNTLQFWSGGAWV</sequence>
<name>A0AAX2HDK2_9PSED</name>
<accession>A0AAX2HDK2</accession>
<evidence type="ECO:0000313" key="1">
    <source>
        <dbReference type="EMBL" id="SOB54743.1"/>
    </source>
</evidence>
<reference evidence="1 2" key="1">
    <citation type="submission" date="2017-08" db="EMBL/GenBank/DDBJ databases">
        <authorList>
            <person name="Chaillou S."/>
        </authorList>
    </citation>
    <scope>NUCLEOTIDE SEQUENCE [LARGE SCALE GENOMIC DNA]</scope>
    <source>
        <strain evidence="1 2">MFPA15A1205</strain>
    </source>
</reference>
<protein>
    <recommendedName>
        <fullName evidence="3">Mannuronan 5-epimerase</fullName>
    </recommendedName>
</protein>
<evidence type="ECO:0008006" key="3">
    <source>
        <dbReference type="Google" id="ProtNLM"/>
    </source>
</evidence>
<dbReference type="Proteomes" id="UP000219564">
    <property type="component" value="Unassembled WGS sequence"/>
</dbReference>
<comment type="caution">
    <text evidence="1">The sequence shown here is derived from an EMBL/GenBank/DDBJ whole genome shotgun (WGS) entry which is preliminary data.</text>
</comment>
<dbReference type="InterPro" id="IPR011050">
    <property type="entry name" value="Pectin_lyase_fold/virulence"/>
</dbReference>
<proteinExistence type="predicted"/>
<dbReference type="RefSeq" id="WP_097192770.1">
    <property type="nucleotide sequence ID" value="NZ_OBKZ01000050.1"/>
</dbReference>
<gene>
    <name evidence="1" type="ORF">PLUA15_540002</name>
</gene>